<dbReference type="AlphaFoldDB" id="A0A3M7S1A8"/>
<dbReference type="EMBL" id="REGN01002187">
    <property type="protein sequence ID" value="RNA29603.1"/>
    <property type="molecule type" value="Genomic_DNA"/>
</dbReference>
<protein>
    <submittedName>
        <fullName evidence="1">Uncharacterized protein</fullName>
    </submittedName>
</protein>
<keyword evidence="2" id="KW-1185">Reference proteome</keyword>
<gene>
    <name evidence="1" type="ORF">BpHYR1_040218</name>
</gene>
<accession>A0A3M7S1A8</accession>
<evidence type="ECO:0000313" key="1">
    <source>
        <dbReference type="EMBL" id="RNA29603.1"/>
    </source>
</evidence>
<comment type="caution">
    <text evidence="1">The sequence shown here is derived from an EMBL/GenBank/DDBJ whole genome shotgun (WGS) entry which is preliminary data.</text>
</comment>
<reference evidence="1 2" key="1">
    <citation type="journal article" date="2018" name="Sci. Rep.">
        <title>Genomic signatures of local adaptation to the degree of environmental predictability in rotifers.</title>
        <authorList>
            <person name="Franch-Gras L."/>
            <person name="Hahn C."/>
            <person name="Garcia-Roger E.M."/>
            <person name="Carmona M.J."/>
            <person name="Serra M."/>
            <person name="Gomez A."/>
        </authorList>
    </citation>
    <scope>NUCLEOTIDE SEQUENCE [LARGE SCALE GENOMIC DNA]</scope>
    <source>
        <strain evidence="1">HYR1</strain>
    </source>
</reference>
<organism evidence="1 2">
    <name type="scientific">Brachionus plicatilis</name>
    <name type="common">Marine rotifer</name>
    <name type="synonym">Brachionus muelleri</name>
    <dbReference type="NCBI Taxonomy" id="10195"/>
    <lineage>
        <taxon>Eukaryota</taxon>
        <taxon>Metazoa</taxon>
        <taxon>Spiralia</taxon>
        <taxon>Gnathifera</taxon>
        <taxon>Rotifera</taxon>
        <taxon>Eurotatoria</taxon>
        <taxon>Monogononta</taxon>
        <taxon>Pseudotrocha</taxon>
        <taxon>Ploima</taxon>
        <taxon>Brachionidae</taxon>
        <taxon>Brachionus</taxon>
    </lineage>
</organism>
<sequence length="106" mass="12575">MNNNYQNIAMRNFLSYHSICTELKLLEFSLFFYLVQIRFVELKLFQLIYSGTDVSCEFFLFGIFETLVSKRSDDANNQTHVKAVRKRESSFLTRPSEEMEKLIIKV</sequence>
<name>A0A3M7S1A8_BRAPC</name>
<dbReference type="Proteomes" id="UP000276133">
    <property type="component" value="Unassembled WGS sequence"/>
</dbReference>
<proteinExistence type="predicted"/>
<evidence type="ECO:0000313" key="2">
    <source>
        <dbReference type="Proteomes" id="UP000276133"/>
    </source>
</evidence>